<gene>
    <name evidence="1" type="ORF">V202x_41870</name>
</gene>
<organism evidence="1 2">
    <name type="scientific">Gimesia aquarii</name>
    <dbReference type="NCBI Taxonomy" id="2527964"/>
    <lineage>
        <taxon>Bacteria</taxon>
        <taxon>Pseudomonadati</taxon>
        <taxon>Planctomycetota</taxon>
        <taxon>Planctomycetia</taxon>
        <taxon>Planctomycetales</taxon>
        <taxon>Planctomycetaceae</taxon>
        <taxon>Gimesia</taxon>
    </lineage>
</organism>
<sequence length="532" mass="60876">MFSSDRAKLIQCIFFCWGFALFPNWNTFAQIEKASPQSIEPQHISLRPYRVRIDISYEPKANLTSSDRLRIQSQLAQIIERSVGEKWKLNNNATDQTNSKTAIGIYQNNWLALSSSEGLQRLEPVAILNRYPDFPFDKLFLIAIEPKGIGYQISGREFDSLSQRLGPVSIENTFEKSFLSDTIFHSLLNVFSPVVSIESVIENQVTVSEQASQYLTPDPILGMSEKDVYFTPFFRYLNRNREVKNIQFIPWTYLILEEMNRKYATCSLSSGLRGILSGSRRRVETLAIRVKPEYPQTNLALIPRGKSTQSYAGMRVQLSPLNPQEVRQRQIAAKKQKEQTKKPVTKPLDYITEQYLTNRSGKITLQTDPKQPLVWLYVRSGKALVANVPYIPGIDRDVSIQVPDDRIRLNVEGELAVLNGELIEAVASLSMKMARIRKWARNNEWTKVDTGIRKLESEISPKQIFQEKLNVVRVSAIEAAQKQNNRAAQSRIASLCRDTASRIDRFLDPTGIIDFKTEIQDLRQLQERAPNR</sequence>
<evidence type="ECO:0000313" key="2">
    <source>
        <dbReference type="Proteomes" id="UP000318384"/>
    </source>
</evidence>
<dbReference type="Proteomes" id="UP000318384">
    <property type="component" value="Chromosome"/>
</dbReference>
<dbReference type="AlphaFoldDB" id="A0A517WZU2"/>
<dbReference type="RefSeq" id="WP_145178660.1">
    <property type="nucleotide sequence ID" value="NZ_CP037422.1"/>
</dbReference>
<name>A0A517WZU2_9PLAN</name>
<proteinExistence type="predicted"/>
<accession>A0A517WZU2</accession>
<keyword evidence="2" id="KW-1185">Reference proteome</keyword>
<protein>
    <submittedName>
        <fullName evidence="1">Uncharacterized protein</fullName>
    </submittedName>
</protein>
<evidence type="ECO:0000313" key="1">
    <source>
        <dbReference type="EMBL" id="QDU10774.1"/>
    </source>
</evidence>
<dbReference type="EMBL" id="CP037422">
    <property type="protein sequence ID" value="QDU10774.1"/>
    <property type="molecule type" value="Genomic_DNA"/>
</dbReference>
<dbReference type="OrthoDB" id="240747at2"/>
<reference evidence="1 2" key="1">
    <citation type="submission" date="2019-03" db="EMBL/GenBank/DDBJ databases">
        <title>Deep-cultivation of Planctomycetes and their phenomic and genomic characterization uncovers novel biology.</title>
        <authorList>
            <person name="Wiegand S."/>
            <person name="Jogler M."/>
            <person name="Boedeker C."/>
            <person name="Pinto D."/>
            <person name="Vollmers J."/>
            <person name="Rivas-Marin E."/>
            <person name="Kohn T."/>
            <person name="Peeters S.H."/>
            <person name="Heuer A."/>
            <person name="Rast P."/>
            <person name="Oberbeckmann S."/>
            <person name="Bunk B."/>
            <person name="Jeske O."/>
            <person name="Meyerdierks A."/>
            <person name="Storesund J.E."/>
            <person name="Kallscheuer N."/>
            <person name="Luecker S."/>
            <person name="Lage O.M."/>
            <person name="Pohl T."/>
            <person name="Merkel B.J."/>
            <person name="Hornburger P."/>
            <person name="Mueller R.-W."/>
            <person name="Bruemmer F."/>
            <person name="Labrenz M."/>
            <person name="Spormann A.M."/>
            <person name="Op den Camp H."/>
            <person name="Overmann J."/>
            <person name="Amann R."/>
            <person name="Jetten M.S.M."/>
            <person name="Mascher T."/>
            <person name="Medema M.H."/>
            <person name="Devos D.P."/>
            <person name="Kaster A.-K."/>
            <person name="Ovreas L."/>
            <person name="Rohde M."/>
            <person name="Galperin M.Y."/>
            <person name="Jogler C."/>
        </authorList>
    </citation>
    <scope>NUCLEOTIDE SEQUENCE [LARGE SCALE GENOMIC DNA]</scope>
    <source>
        <strain evidence="1 2">V202</strain>
    </source>
</reference>